<keyword evidence="2" id="KW-1185">Reference proteome</keyword>
<proteinExistence type="predicted"/>
<dbReference type="EMBL" id="CM017650">
    <property type="protein sequence ID" value="TYI92609.1"/>
    <property type="molecule type" value="Genomic_DNA"/>
</dbReference>
<name>A0A5D2VTG2_GOSMU</name>
<sequence>MILVDGKREIILFSSKPFRKTKEKDARGLNFSSFKLKPVCISVTFDMH</sequence>
<accession>A0A5D2VTG2</accession>
<evidence type="ECO:0000313" key="1">
    <source>
        <dbReference type="EMBL" id="TYI92609.1"/>
    </source>
</evidence>
<dbReference type="AlphaFoldDB" id="A0A5D2VTG2"/>
<organism evidence="1 2">
    <name type="scientific">Gossypium mustelinum</name>
    <name type="common">Cotton</name>
    <name type="synonym">Gossypium caicoense</name>
    <dbReference type="NCBI Taxonomy" id="34275"/>
    <lineage>
        <taxon>Eukaryota</taxon>
        <taxon>Viridiplantae</taxon>
        <taxon>Streptophyta</taxon>
        <taxon>Embryophyta</taxon>
        <taxon>Tracheophyta</taxon>
        <taxon>Spermatophyta</taxon>
        <taxon>Magnoliopsida</taxon>
        <taxon>eudicotyledons</taxon>
        <taxon>Gunneridae</taxon>
        <taxon>Pentapetalae</taxon>
        <taxon>rosids</taxon>
        <taxon>malvids</taxon>
        <taxon>Malvales</taxon>
        <taxon>Malvaceae</taxon>
        <taxon>Malvoideae</taxon>
        <taxon>Gossypium</taxon>
    </lineage>
</organism>
<reference evidence="1 2" key="1">
    <citation type="submission" date="2019-07" db="EMBL/GenBank/DDBJ databases">
        <title>WGS assembly of Gossypium mustelinum.</title>
        <authorList>
            <person name="Chen Z.J."/>
            <person name="Sreedasyam A."/>
            <person name="Ando A."/>
            <person name="Song Q."/>
            <person name="De L."/>
            <person name="Hulse-Kemp A."/>
            <person name="Ding M."/>
            <person name="Ye W."/>
            <person name="Kirkbride R."/>
            <person name="Jenkins J."/>
            <person name="Plott C."/>
            <person name="Lovell J."/>
            <person name="Lin Y.-M."/>
            <person name="Vaughn R."/>
            <person name="Liu B."/>
            <person name="Li W."/>
            <person name="Simpson S."/>
            <person name="Scheffler B."/>
            <person name="Saski C."/>
            <person name="Grover C."/>
            <person name="Hu G."/>
            <person name="Conover J."/>
            <person name="Carlson J."/>
            <person name="Shu S."/>
            <person name="Boston L."/>
            <person name="Williams M."/>
            <person name="Peterson D."/>
            <person name="Mcgee K."/>
            <person name="Jones D."/>
            <person name="Wendel J."/>
            <person name="Stelly D."/>
            <person name="Grimwood J."/>
            <person name="Schmutz J."/>
        </authorList>
    </citation>
    <scope>NUCLEOTIDE SEQUENCE [LARGE SCALE GENOMIC DNA]</scope>
    <source>
        <strain evidence="1">1408120.09</strain>
    </source>
</reference>
<dbReference type="Proteomes" id="UP000323597">
    <property type="component" value="Chromosome D02"/>
</dbReference>
<protein>
    <submittedName>
        <fullName evidence="1">Uncharacterized protein</fullName>
    </submittedName>
</protein>
<gene>
    <name evidence="1" type="ORF">E1A91_D02G082400v1</name>
</gene>
<evidence type="ECO:0000313" key="2">
    <source>
        <dbReference type="Proteomes" id="UP000323597"/>
    </source>
</evidence>